<dbReference type="SUPFAM" id="SSF100950">
    <property type="entry name" value="NagB/RpiA/CoA transferase-like"/>
    <property type="match status" value="2"/>
</dbReference>
<dbReference type="EMBL" id="CAADRP010000002">
    <property type="protein sequence ID" value="VFU21276.1"/>
    <property type="molecule type" value="Genomic_DNA"/>
</dbReference>
<dbReference type="InterPro" id="IPR037171">
    <property type="entry name" value="NagB/RpiA_transferase-like"/>
</dbReference>
<feature type="region of interest" description="Disordered" evidence="6">
    <location>
        <begin position="993"/>
        <end position="1060"/>
    </location>
</feature>
<dbReference type="UniPathway" id="UPA00115">
    <property type="reaction ID" value="UER00412"/>
</dbReference>
<comment type="pathway">
    <text evidence="1">Carbohydrate degradation; pentose phosphate pathway; D-ribose 5-phosphate from D-ribulose 5-phosphate (non-oxidative stage): step 1/1.</text>
</comment>
<reference evidence="9" key="1">
    <citation type="submission" date="2019-03" db="EMBL/GenBank/DDBJ databases">
        <authorList>
            <person name="Mank J."/>
            <person name="Almeida P."/>
        </authorList>
    </citation>
    <scope>NUCLEOTIDE SEQUENCE</scope>
    <source>
        <strain evidence="9">78183</strain>
    </source>
</reference>
<dbReference type="GO" id="GO:0004751">
    <property type="term" value="F:ribose-5-phosphate isomerase activity"/>
    <property type="evidence" value="ECO:0007669"/>
    <property type="project" value="UniProtKB-EC"/>
</dbReference>
<dbReference type="Pfam" id="PF15477">
    <property type="entry name" value="SMAP"/>
    <property type="match status" value="1"/>
</dbReference>
<evidence type="ECO:0000256" key="4">
    <source>
        <dbReference type="ARBA" id="ARBA00023235"/>
    </source>
</evidence>
<accession>A0A6N2K2J3</accession>
<gene>
    <name evidence="9" type="ORF">SVIM_LOCUS12284</name>
</gene>
<comment type="similarity">
    <text evidence="2">Belongs to the ribose 5-phosphate isomerase family.</text>
</comment>
<evidence type="ECO:0000256" key="6">
    <source>
        <dbReference type="SAM" id="MobiDB-lite"/>
    </source>
</evidence>
<feature type="region of interest" description="Disordered" evidence="6">
    <location>
        <begin position="1410"/>
        <end position="1451"/>
    </location>
</feature>
<feature type="domain" description="FAR1" evidence="7">
    <location>
        <begin position="72"/>
        <end position="158"/>
    </location>
</feature>
<dbReference type="PANTHER" id="PTHR11934">
    <property type="entry name" value="RIBOSE-5-PHOSPHATE ISOMERASE"/>
    <property type="match status" value="1"/>
</dbReference>
<evidence type="ECO:0000256" key="2">
    <source>
        <dbReference type="ARBA" id="ARBA00008088"/>
    </source>
</evidence>
<feature type="compositionally biased region" description="Basic and acidic residues" evidence="6">
    <location>
        <begin position="1048"/>
        <end position="1060"/>
    </location>
</feature>
<organism evidence="9">
    <name type="scientific">Salix viminalis</name>
    <name type="common">Common osier</name>
    <name type="synonym">Basket willow</name>
    <dbReference type="NCBI Taxonomy" id="40686"/>
    <lineage>
        <taxon>Eukaryota</taxon>
        <taxon>Viridiplantae</taxon>
        <taxon>Streptophyta</taxon>
        <taxon>Embryophyta</taxon>
        <taxon>Tracheophyta</taxon>
        <taxon>Spermatophyta</taxon>
        <taxon>Magnoliopsida</taxon>
        <taxon>eudicotyledons</taxon>
        <taxon>Gunneridae</taxon>
        <taxon>Pentapetalae</taxon>
        <taxon>rosids</taxon>
        <taxon>fabids</taxon>
        <taxon>Malpighiales</taxon>
        <taxon>Salicaceae</taxon>
        <taxon>Saliceae</taxon>
        <taxon>Salix</taxon>
    </lineage>
</organism>
<dbReference type="Gene3D" id="3.30.70.260">
    <property type="match status" value="2"/>
</dbReference>
<evidence type="ECO:0000256" key="1">
    <source>
        <dbReference type="ARBA" id="ARBA00004988"/>
    </source>
</evidence>
<feature type="region of interest" description="Disordered" evidence="6">
    <location>
        <begin position="1074"/>
        <end position="1337"/>
    </location>
</feature>
<dbReference type="InterPro" id="IPR004330">
    <property type="entry name" value="FAR1_DNA_bnd_dom"/>
</dbReference>
<dbReference type="GO" id="GO:0005737">
    <property type="term" value="C:cytoplasm"/>
    <property type="evidence" value="ECO:0007669"/>
    <property type="project" value="TreeGrafter"/>
</dbReference>
<dbReference type="CDD" id="cd01398">
    <property type="entry name" value="RPI_A"/>
    <property type="match status" value="2"/>
</dbReference>
<dbReference type="InterPro" id="IPR028124">
    <property type="entry name" value="SMAP_dom"/>
</dbReference>
<dbReference type="Pfam" id="PF06026">
    <property type="entry name" value="Rib_5-P_isom_A"/>
    <property type="match status" value="2"/>
</dbReference>
<dbReference type="EC" id="5.3.1.6" evidence="3"/>
<proteinExistence type="inferred from homology"/>
<evidence type="ECO:0000256" key="3">
    <source>
        <dbReference type="ARBA" id="ARBA00011959"/>
    </source>
</evidence>
<dbReference type="SUPFAM" id="SSF75445">
    <property type="entry name" value="D-ribose-5-phosphate isomerase (RpiA), lid domain"/>
    <property type="match status" value="2"/>
</dbReference>
<feature type="compositionally biased region" description="Basic and acidic residues" evidence="6">
    <location>
        <begin position="1412"/>
        <end position="1437"/>
    </location>
</feature>
<feature type="region of interest" description="Disordered" evidence="6">
    <location>
        <begin position="658"/>
        <end position="683"/>
    </location>
</feature>
<dbReference type="GO" id="GO:0006014">
    <property type="term" value="P:D-ribose metabolic process"/>
    <property type="evidence" value="ECO:0007669"/>
    <property type="project" value="TreeGrafter"/>
</dbReference>
<evidence type="ECO:0000313" key="9">
    <source>
        <dbReference type="EMBL" id="VFU21276.1"/>
    </source>
</evidence>
<feature type="compositionally biased region" description="Basic and acidic residues" evidence="6">
    <location>
        <begin position="1074"/>
        <end position="1083"/>
    </location>
</feature>
<dbReference type="Pfam" id="PF03101">
    <property type="entry name" value="FAR1"/>
    <property type="match status" value="2"/>
</dbReference>
<dbReference type="GO" id="GO:0009052">
    <property type="term" value="P:pentose-phosphate shunt, non-oxidative branch"/>
    <property type="evidence" value="ECO:0007669"/>
    <property type="project" value="InterPro"/>
</dbReference>
<protein>
    <recommendedName>
        <fullName evidence="3">ribose-5-phosphate isomerase</fullName>
        <ecNumber evidence="3">5.3.1.6</ecNumber>
    </recommendedName>
    <alternativeName>
        <fullName evidence="5">Phosphoriboisomerase</fullName>
    </alternativeName>
</protein>
<feature type="compositionally biased region" description="Basic and acidic residues" evidence="6">
    <location>
        <begin position="1092"/>
        <end position="1170"/>
    </location>
</feature>
<dbReference type="InterPro" id="IPR020672">
    <property type="entry name" value="Ribose5P_isomerase_typA_subgr"/>
</dbReference>
<feature type="domain" description="Small acidic protein-like" evidence="8">
    <location>
        <begin position="1390"/>
        <end position="1449"/>
    </location>
</feature>
<dbReference type="InterPro" id="IPR004788">
    <property type="entry name" value="Ribose5P_isomerase_type_A"/>
</dbReference>
<name>A0A6N2K2J3_SALVM</name>
<feature type="compositionally biased region" description="Polar residues" evidence="6">
    <location>
        <begin position="993"/>
        <end position="1003"/>
    </location>
</feature>
<evidence type="ECO:0000259" key="7">
    <source>
        <dbReference type="Pfam" id="PF03101"/>
    </source>
</evidence>
<feature type="domain" description="FAR1" evidence="7">
    <location>
        <begin position="565"/>
        <end position="655"/>
    </location>
</feature>
<keyword evidence="4" id="KW-0413">Isomerase</keyword>
<dbReference type="NCBIfam" id="TIGR00021">
    <property type="entry name" value="rpiA"/>
    <property type="match status" value="2"/>
</dbReference>
<dbReference type="Gene3D" id="3.40.50.1360">
    <property type="match status" value="2"/>
</dbReference>
<dbReference type="NCBIfam" id="NF001924">
    <property type="entry name" value="PRK00702.1"/>
    <property type="match status" value="1"/>
</dbReference>
<feature type="compositionally biased region" description="Basic residues" evidence="6">
    <location>
        <begin position="659"/>
        <end position="672"/>
    </location>
</feature>
<evidence type="ECO:0000259" key="8">
    <source>
        <dbReference type="Pfam" id="PF15477"/>
    </source>
</evidence>
<dbReference type="HAMAP" id="MF_00170">
    <property type="entry name" value="Rib_5P_isom_A"/>
    <property type="match status" value="2"/>
</dbReference>
<sequence length="1451" mass="161295">MGVSVRPLLLLHEMESNSLVDVPLKKDIKASSGDDNEKVDEHGVSGVLLNGDGEVETPKIGMVFASQEEVRDYYHRYAQRVGFGIMRRSSRCDDDGRLTYIVLSCSQCGKDRGIPKSRFEWKQTSKTNCKAKINLVLNPQGQFHICNVVLDHNHELTPGKLHPNICKKSKSFRTRKGREGKEQAGMMLHPDFQSIFGEPLGSEAASPDSVKQQPSFSNHLLNGDRHLLCSYTGLPTGEMVSNRLKRRSLALEAQDSLRQALAKRAVALVKSGMVIGVGTGRTLTLVIEEIGKLIQEGKLKDIAAVGTNYQSRIIARQYGMTTVDLNDVNDVDIAFDVVDEVDINKNLLKCRGANHTVQKVVDSMAKVCILLVEHTKVVHRLGSNIPVAVEVLPIAVSPVLRRLIALGGVPEIRSASRKDGSVITDLGNMIVDVSFPSGIQNPADLEKNINMIPGVVDNGIFSAVATLVLVAVRDGGNIKVMNLEEFLEDDSKMNVIIDTKMNVTVEKDMEGRNDKMVVDSDEVNEVNEVIVINIDENESEGVGNDDEIKPPSIGMVFNTPDEVRSYYDKYACHLGFNSIKKSTKSGDDGNVKYFTLACSRSGKELPSASQTNKFNFRKRLPPRTNCKAKLNVTIGPDGRVYVCRVILEHNHELVPGLHGMKKKKSRAPRAKKVGTGQNHVPHSVAHEAGSSANLKSDYAIPRIVTDPNQIIFGSSHLLSKRSVNRNVSSGSKRRYSVFANPVLNQESTERILARKAVEFVKSGMVIGLGSGTTISMVMEELGRLIREGKLKDIIAVGGNYQSRVLARQFGVTIVDLSGVSKIDIAFDGVDEVDFNKNLLKCGGPAHTVQKVIDSVASQCIILVDQPKVVHRLGSAFPVPVEVLPPALTPVLKRLANLGGVPEIRFTSNDNGPLFTDLGNMVVDVSFPNGIQNPAELEKNIKLLPGVVENGIVTGVATTVLVAVKERGAVNVMSLEDYVRTVLDRRDATLTSIQSPQLENTETKTTFRKPSNDIANRKYRRHSPMNGSSLSDGSPKRDRSSSPAVQRDGPAKDSRRRKGDEKELRIGFWEKSNGESYRHSDRYSSRSSQGYSRNDDYSRHDKRVDDGDRHHQVVSHSGRESKDGERGRSRDYARNVENYSRDRYDGSGYRNRDKEKELSEHPKLKDKDFSPERAGSGRKYTSIASEEKDRDRHRRDRDGRDDKRDYHRSSGDHKSDRSSYYEETRGYRNDSSGRDRLKEPYKNDPRELNSLKEKKKHDNRETSRDKDRYSRAPGEKNDDKSAFGSEKPESPAKKPKLFSFSKDPDYSGDVNEKQSSSSMLAQEVDNKVNVAHTNNSDAANDLDAAKVAAMKAAELVNKNLVGVGFMSTEQKKKLLWGSKKSVAPEETGRRWDTVMFGDRERQEKFNKLMGVKGEVKVEPQPDSQDAEKQKELQMDLEKQYTAGLRRRDGRTL</sequence>
<dbReference type="PANTHER" id="PTHR11934:SF0">
    <property type="entry name" value="RIBOSE-5-PHOSPHATE ISOMERASE"/>
    <property type="match status" value="1"/>
</dbReference>
<evidence type="ECO:0000256" key="5">
    <source>
        <dbReference type="ARBA" id="ARBA00029734"/>
    </source>
</evidence>
<feature type="compositionally biased region" description="Basic and acidic residues" evidence="6">
    <location>
        <begin position="1184"/>
        <end position="1291"/>
    </location>
</feature>